<keyword evidence="2 10" id="KW-0813">Transport</keyword>
<evidence type="ECO:0000256" key="4">
    <source>
        <dbReference type="ARBA" id="ARBA00022737"/>
    </source>
</evidence>
<keyword evidence="13" id="KW-1185">Reference proteome</keyword>
<dbReference type="SUPFAM" id="SSF103506">
    <property type="entry name" value="Mitochondrial carrier"/>
    <property type="match status" value="1"/>
</dbReference>
<evidence type="ECO:0000256" key="11">
    <source>
        <dbReference type="SAM" id="MobiDB-lite"/>
    </source>
</evidence>
<dbReference type="InterPro" id="IPR002067">
    <property type="entry name" value="MCP"/>
</dbReference>
<accession>A0A0L0FM10</accession>
<sequence>MATQTHTSTATHAHLPVNGGVATWSPAPEKKATANTIIAERTKAKPPTSVHLFAGGLGGMMGACVTNPMEVVKTRLQSTKYNFASGKHLGVLPFLKEVYHKEGFRALYKGLTPALIGIIPARSCYFMIYQRSKHEFTHLNGGKDSPFIHMAGASMSGFTTNTLTNPLWVVKTRMQLSTTKLKTKNTSTAHRMIASAKEIYTERGVKGFYRGLTASYAGISETIVQFVIYEKLKKIIAGYNESRGLDEHSKSNVAVQTVGAAASAKLIACLLTYPHEVIRTRMREPPSFFYPISYRKFFPALIGTARYEGIPGLYSGLTAHLCRVLPNTAIMFTCYELTVRAWERRHL</sequence>
<evidence type="ECO:0000256" key="8">
    <source>
        <dbReference type="ARBA" id="ARBA00023136"/>
    </source>
</evidence>
<organism evidence="12 13">
    <name type="scientific">Sphaeroforma arctica JP610</name>
    <dbReference type="NCBI Taxonomy" id="667725"/>
    <lineage>
        <taxon>Eukaryota</taxon>
        <taxon>Ichthyosporea</taxon>
        <taxon>Ichthyophonida</taxon>
        <taxon>Sphaeroforma</taxon>
    </lineage>
</organism>
<dbReference type="RefSeq" id="XP_014151692.1">
    <property type="nucleotide sequence ID" value="XM_014296217.1"/>
</dbReference>
<dbReference type="STRING" id="667725.A0A0L0FM10"/>
<dbReference type="InterPro" id="IPR018108">
    <property type="entry name" value="MCP_transmembrane"/>
</dbReference>
<evidence type="ECO:0000256" key="1">
    <source>
        <dbReference type="ARBA" id="ARBA00004448"/>
    </source>
</evidence>
<evidence type="ECO:0000313" key="12">
    <source>
        <dbReference type="EMBL" id="KNC77790.1"/>
    </source>
</evidence>
<keyword evidence="5" id="KW-0999">Mitochondrion inner membrane</keyword>
<keyword evidence="7" id="KW-0496">Mitochondrion</keyword>
<feature type="repeat" description="Solcar" evidence="9">
    <location>
        <begin position="46"/>
        <end position="135"/>
    </location>
</feature>
<dbReference type="Proteomes" id="UP000054560">
    <property type="component" value="Unassembled WGS sequence"/>
</dbReference>
<dbReference type="InterPro" id="IPR023395">
    <property type="entry name" value="MCP_dom_sf"/>
</dbReference>
<dbReference type="GO" id="GO:0015218">
    <property type="term" value="F:pyrimidine nucleotide transmembrane transporter activity"/>
    <property type="evidence" value="ECO:0007669"/>
    <property type="project" value="InterPro"/>
</dbReference>
<evidence type="ECO:0000256" key="3">
    <source>
        <dbReference type="ARBA" id="ARBA00022692"/>
    </source>
</evidence>
<evidence type="ECO:0000313" key="13">
    <source>
        <dbReference type="Proteomes" id="UP000054560"/>
    </source>
</evidence>
<keyword evidence="6" id="KW-1133">Transmembrane helix</keyword>
<feature type="region of interest" description="Disordered" evidence="11">
    <location>
        <begin position="1"/>
        <end position="26"/>
    </location>
</feature>
<feature type="compositionally biased region" description="Low complexity" evidence="11">
    <location>
        <begin position="1"/>
        <end position="14"/>
    </location>
</feature>
<feature type="repeat" description="Solcar" evidence="9">
    <location>
        <begin position="252"/>
        <end position="341"/>
    </location>
</feature>
<gene>
    <name evidence="12" type="ORF">SARC_09762</name>
</gene>
<evidence type="ECO:0000256" key="10">
    <source>
        <dbReference type="RuleBase" id="RU000488"/>
    </source>
</evidence>
<dbReference type="GO" id="GO:0005743">
    <property type="term" value="C:mitochondrial inner membrane"/>
    <property type="evidence" value="ECO:0007669"/>
    <property type="project" value="UniProtKB-SubCell"/>
</dbReference>
<dbReference type="AlphaFoldDB" id="A0A0L0FM10"/>
<dbReference type="PROSITE" id="PS50920">
    <property type="entry name" value="SOLCAR"/>
    <property type="match status" value="3"/>
</dbReference>
<dbReference type="EMBL" id="KQ242630">
    <property type="protein sequence ID" value="KNC77790.1"/>
    <property type="molecule type" value="Genomic_DNA"/>
</dbReference>
<protein>
    <submittedName>
        <fullName evidence="12">Uncharacterized protein</fullName>
    </submittedName>
</protein>
<keyword evidence="4" id="KW-0677">Repeat</keyword>
<name>A0A0L0FM10_9EUKA</name>
<proteinExistence type="inferred from homology"/>
<dbReference type="PANTHER" id="PTHR45829:SF4">
    <property type="entry name" value="MITOCHONDRIAL CARRIER PROTEIN RIM2"/>
    <property type="match status" value="1"/>
</dbReference>
<evidence type="ECO:0000256" key="2">
    <source>
        <dbReference type="ARBA" id="ARBA00022448"/>
    </source>
</evidence>
<comment type="similarity">
    <text evidence="10">Belongs to the mitochondrial carrier (TC 2.A.29) family.</text>
</comment>
<reference evidence="12 13" key="1">
    <citation type="submission" date="2011-02" db="EMBL/GenBank/DDBJ databases">
        <title>The Genome Sequence of Sphaeroforma arctica JP610.</title>
        <authorList>
            <consortium name="The Broad Institute Genome Sequencing Platform"/>
            <person name="Russ C."/>
            <person name="Cuomo C."/>
            <person name="Young S.K."/>
            <person name="Zeng Q."/>
            <person name="Gargeya S."/>
            <person name="Alvarado L."/>
            <person name="Berlin A."/>
            <person name="Chapman S.B."/>
            <person name="Chen Z."/>
            <person name="Freedman E."/>
            <person name="Gellesch M."/>
            <person name="Goldberg J."/>
            <person name="Griggs A."/>
            <person name="Gujja S."/>
            <person name="Heilman E."/>
            <person name="Heiman D."/>
            <person name="Howarth C."/>
            <person name="Mehta T."/>
            <person name="Neiman D."/>
            <person name="Pearson M."/>
            <person name="Roberts A."/>
            <person name="Saif S."/>
            <person name="Shea T."/>
            <person name="Shenoy N."/>
            <person name="Sisk P."/>
            <person name="Stolte C."/>
            <person name="Sykes S."/>
            <person name="White J."/>
            <person name="Yandava C."/>
            <person name="Burger G."/>
            <person name="Gray M.W."/>
            <person name="Holland P.W.H."/>
            <person name="King N."/>
            <person name="Lang F.B.F."/>
            <person name="Roger A.J."/>
            <person name="Ruiz-Trillo I."/>
            <person name="Haas B."/>
            <person name="Nusbaum C."/>
            <person name="Birren B."/>
        </authorList>
    </citation>
    <scope>NUCLEOTIDE SEQUENCE [LARGE SCALE GENOMIC DNA]</scope>
    <source>
        <strain evidence="12 13">JP610</strain>
    </source>
</reference>
<dbReference type="Gene3D" id="1.50.40.10">
    <property type="entry name" value="Mitochondrial carrier domain"/>
    <property type="match status" value="2"/>
</dbReference>
<dbReference type="OrthoDB" id="269120at2759"/>
<dbReference type="Pfam" id="PF00153">
    <property type="entry name" value="Mito_carr"/>
    <property type="match status" value="3"/>
</dbReference>
<evidence type="ECO:0000256" key="5">
    <source>
        <dbReference type="ARBA" id="ARBA00022792"/>
    </source>
</evidence>
<dbReference type="InterPro" id="IPR049562">
    <property type="entry name" value="SLC25A33/36-like"/>
</dbReference>
<evidence type="ECO:0000256" key="7">
    <source>
        <dbReference type="ARBA" id="ARBA00023128"/>
    </source>
</evidence>
<dbReference type="PANTHER" id="PTHR45829">
    <property type="entry name" value="MITOCHONDRIAL CARRIER PROTEIN RIM2"/>
    <property type="match status" value="1"/>
</dbReference>
<dbReference type="GeneID" id="25910266"/>
<dbReference type="GO" id="GO:1990519">
    <property type="term" value="P:pyrimidine nucleotide import into mitochondrion"/>
    <property type="evidence" value="ECO:0007669"/>
    <property type="project" value="TreeGrafter"/>
</dbReference>
<dbReference type="PRINTS" id="PR00926">
    <property type="entry name" value="MITOCARRIER"/>
</dbReference>
<keyword evidence="8 9" id="KW-0472">Membrane</keyword>
<feature type="repeat" description="Solcar" evidence="9">
    <location>
        <begin position="144"/>
        <end position="235"/>
    </location>
</feature>
<evidence type="ECO:0000256" key="6">
    <source>
        <dbReference type="ARBA" id="ARBA00022989"/>
    </source>
</evidence>
<comment type="subcellular location">
    <subcellularLocation>
        <location evidence="1">Mitochondrion inner membrane</location>
        <topology evidence="1">Multi-pass membrane protein</topology>
    </subcellularLocation>
</comment>
<evidence type="ECO:0000256" key="9">
    <source>
        <dbReference type="PROSITE-ProRule" id="PRU00282"/>
    </source>
</evidence>
<dbReference type="eggNOG" id="KOG0757">
    <property type="taxonomic scope" value="Eukaryota"/>
</dbReference>
<keyword evidence="3 9" id="KW-0812">Transmembrane</keyword>